<proteinExistence type="predicted"/>
<feature type="transmembrane region" description="Helical" evidence="2">
    <location>
        <begin position="255"/>
        <end position="274"/>
    </location>
</feature>
<evidence type="ECO:0000313" key="5">
    <source>
        <dbReference type="Proteomes" id="UP001201163"/>
    </source>
</evidence>
<feature type="transmembrane region" description="Helical" evidence="2">
    <location>
        <begin position="280"/>
        <end position="299"/>
    </location>
</feature>
<feature type="region of interest" description="Disordered" evidence="1">
    <location>
        <begin position="710"/>
        <end position="756"/>
    </location>
</feature>
<feature type="compositionally biased region" description="Low complexity" evidence="1">
    <location>
        <begin position="710"/>
        <end position="727"/>
    </location>
</feature>
<organism evidence="4 5">
    <name type="scientific">Lactarius akahatsu</name>
    <dbReference type="NCBI Taxonomy" id="416441"/>
    <lineage>
        <taxon>Eukaryota</taxon>
        <taxon>Fungi</taxon>
        <taxon>Dikarya</taxon>
        <taxon>Basidiomycota</taxon>
        <taxon>Agaricomycotina</taxon>
        <taxon>Agaricomycetes</taxon>
        <taxon>Russulales</taxon>
        <taxon>Russulaceae</taxon>
        <taxon>Lactarius</taxon>
    </lineage>
</organism>
<dbReference type="Pfam" id="PF20153">
    <property type="entry name" value="DUF6535"/>
    <property type="match status" value="1"/>
</dbReference>
<keyword evidence="5" id="KW-1185">Reference proteome</keyword>
<keyword evidence="2" id="KW-0472">Membrane</keyword>
<evidence type="ECO:0000256" key="2">
    <source>
        <dbReference type="SAM" id="Phobius"/>
    </source>
</evidence>
<keyword evidence="2" id="KW-1133">Transmembrane helix</keyword>
<feature type="transmembrane region" description="Helical" evidence="2">
    <location>
        <begin position="91"/>
        <end position="113"/>
    </location>
</feature>
<evidence type="ECO:0000256" key="1">
    <source>
        <dbReference type="SAM" id="MobiDB-lite"/>
    </source>
</evidence>
<feature type="compositionally biased region" description="Polar residues" evidence="1">
    <location>
        <begin position="738"/>
        <end position="751"/>
    </location>
</feature>
<accession>A0AAD4Q9Y4</accession>
<evidence type="ECO:0000259" key="3">
    <source>
        <dbReference type="Pfam" id="PF20153"/>
    </source>
</evidence>
<feature type="transmembrane region" description="Helical" evidence="2">
    <location>
        <begin position="227"/>
        <end position="248"/>
    </location>
</feature>
<dbReference type="AlphaFoldDB" id="A0AAD4Q9Y4"/>
<feature type="compositionally biased region" description="Polar residues" evidence="1">
    <location>
        <begin position="638"/>
        <end position="651"/>
    </location>
</feature>
<protein>
    <recommendedName>
        <fullName evidence="3">DUF6535 domain-containing protein</fullName>
    </recommendedName>
</protein>
<dbReference type="InterPro" id="IPR045338">
    <property type="entry name" value="DUF6535"/>
</dbReference>
<comment type="caution">
    <text evidence="4">The sequence shown here is derived from an EMBL/GenBank/DDBJ whole genome shotgun (WGS) entry which is preliminary data.</text>
</comment>
<name>A0AAD4Q9Y4_9AGAM</name>
<feature type="compositionally biased region" description="Polar residues" evidence="1">
    <location>
        <begin position="769"/>
        <end position="778"/>
    </location>
</feature>
<feature type="domain" description="DUF6535" evidence="3">
    <location>
        <begin position="71"/>
        <end position="244"/>
    </location>
</feature>
<feature type="transmembrane region" description="Helical" evidence="2">
    <location>
        <begin position="156"/>
        <end position="181"/>
    </location>
</feature>
<feature type="region of interest" description="Disordered" evidence="1">
    <location>
        <begin position="793"/>
        <end position="848"/>
    </location>
</feature>
<sequence length="1014" mass="111175">MASMPRAPREEDVSVMEAGMGPGTGTLLPLGSIPVIDASAGDYRYPPHSAQNQELRGVSNFVDGSGPIFSMYMEMATEEDRKMAENWKADADGILIFTGLFSAAVASLISVSIQDIRPNPQDTSNFYPANIYQTIADPNISTPLPSSPPPFSPPTYAIWVNSLWFMSLVISLTCALLATLLQQWARRYLKVTRSRYSPHKRARIRAFFAEGIDKYLLPWVVETLSALLHISLFLFFAGLVVFLCDVYITIFKLVLSWVGACTALYGCITFMPIFRHDSPYYTSLSSFTWFIVFGIRYAVCRVRWWFVWSVHYRHPVFSRIRSRSYRLFTQGMQRAAEETALKSRSEIDARAFMWTFDSLDENHEMERFFAGLPGFCSSKMVKNPLPTLSSDQAWKLSARLKGLLHRTFSSDLLPAPVKQRRALICAKAVDPAHTPMAFSILDKILSNDHIRTLTENGPLAADVLQIVKGWHNNTGEDTKLVAQATTSSIVARTRRHDDCWFILASNELGIPESVLRDHSREQFRLSYEFSKVLEVASDFDLQDTSSPELQHEFCALWNQIVLHVQNGNDGSMALHILRPMRNFYTALHQDIDSAPTRFSVSTAGNDPILSEPSSYPVCNIAGHIHGTVPRDIAALPPTSLSSPDAHSSSIPASPHVAESLTGVPPLDSFLPVHQTTIESPRILVTLPDPGTAGAARDTVASDITVLHCTPDTSTSTAPLSSTSPPADVSLLHNPGLLTPSNPLNHPSSASSDPILDNIILPTGPLLPSHSPTTRSDLSPSCPESHRSIIATTASAYPGPTSVPDLSTAAEGGGVPNPDLPPQPLSVPSEADSGPSQRAERHGTGGHSPHPSCLPFLTVLYASALSRAFSRSPALFRAIPRFLSAALCTARRFPALFERSAFLSLRVLPLRAALATRSRRIPNLGGPLYEVSRLTEACATGSDHPQPTDPVLVPYRAALVRGSSHSTPTRPRPPRTPIRNLAPRRGLRDTGQFSVSPFNAPINLLDVHVRYVIYP</sequence>
<feature type="region of interest" description="Disordered" evidence="1">
    <location>
        <begin position="634"/>
        <end position="658"/>
    </location>
</feature>
<gene>
    <name evidence="4" type="ORF">EDB92DRAFT_1950922</name>
</gene>
<feature type="region of interest" description="Disordered" evidence="1">
    <location>
        <begin position="961"/>
        <end position="985"/>
    </location>
</feature>
<evidence type="ECO:0000313" key="4">
    <source>
        <dbReference type="EMBL" id="KAH8984221.1"/>
    </source>
</evidence>
<keyword evidence="2" id="KW-0812">Transmembrane</keyword>
<reference evidence="4" key="1">
    <citation type="submission" date="2022-01" db="EMBL/GenBank/DDBJ databases">
        <title>Comparative genomics reveals a dynamic genome evolution in the ectomycorrhizal milk-cap (Lactarius) mushrooms.</title>
        <authorList>
            <consortium name="DOE Joint Genome Institute"/>
            <person name="Lebreton A."/>
            <person name="Tang N."/>
            <person name="Kuo A."/>
            <person name="LaButti K."/>
            <person name="Drula E."/>
            <person name="Barry K."/>
            <person name="Clum A."/>
            <person name="Lipzen A."/>
            <person name="Mousain D."/>
            <person name="Ng V."/>
            <person name="Wang R."/>
            <person name="Wang X."/>
            <person name="Dai Y."/>
            <person name="Henrissat B."/>
            <person name="Grigoriev I.V."/>
            <person name="Guerin-Laguette A."/>
            <person name="Yu F."/>
            <person name="Martin F.M."/>
        </authorList>
    </citation>
    <scope>NUCLEOTIDE SEQUENCE</scope>
    <source>
        <strain evidence="4">QP</strain>
    </source>
</reference>
<dbReference type="EMBL" id="JAKELL010000078">
    <property type="protein sequence ID" value="KAH8984221.1"/>
    <property type="molecule type" value="Genomic_DNA"/>
</dbReference>
<feature type="region of interest" description="Disordered" evidence="1">
    <location>
        <begin position="765"/>
        <end position="784"/>
    </location>
</feature>
<dbReference type="Proteomes" id="UP001201163">
    <property type="component" value="Unassembled WGS sequence"/>
</dbReference>